<protein>
    <submittedName>
        <fullName evidence="1">Uncharacterized protein</fullName>
    </submittedName>
</protein>
<dbReference type="Proteomes" id="UP000010553">
    <property type="component" value="Unassembled WGS sequence"/>
</dbReference>
<gene>
    <name evidence="1" type="ORF">OIE_05352</name>
</gene>
<proteinExistence type="predicted"/>
<dbReference type="AlphaFoldDB" id="A0A828ZPR1"/>
<name>A0A828ZPR1_ENTFC</name>
<organism evidence="1 2">
    <name type="scientific">Enterococcus faecium EnGen0003</name>
    <dbReference type="NCBI Taxonomy" id="1138901"/>
    <lineage>
        <taxon>Bacteria</taxon>
        <taxon>Bacillati</taxon>
        <taxon>Bacillota</taxon>
        <taxon>Bacilli</taxon>
        <taxon>Lactobacillales</taxon>
        <taxon>Enterococcaceae</taxon>
        <taxon>Enterococcus</taxon>
    </lineage>
</organism>
<comment type="caution">
    <text evidence="1">The sequence shown here is derived from an EMBL/GenBank/DDBJ whole genome shotgun (WGS) entry which is preliminary data.</text>
</comment>
<evidence type="ECO:0000313" key="1">
    <source>
        <dbReference type="EMBL" id="ELB00564.1"/>
    </source>
</evidence>
<evidence type="ECO:0000313" key="2">
    <source>
        <dbReference type="Proteomes" id="UP000010553"/>
    </source>
</evidence>
<sequence>MQILFELQEDTRLSFRSLVYSVTKSLIMYKPKEILSGIGKNETDFLNLLVNFFEKRIEENQSNLQLKGRESCAFMQNIILLNNLKSEININWNYEFSFIGFMKYLNELSIKKDKVELFIDKEGNELTLNAAENSGFTSAKELLSDESVGIRMSDMISGIITKILKSIRKDLDYQTPDEFVTKKLLNTRWFDLSEDQFVLYKKLFKLFSQLNEVYYKSFTGIYVDDFIILIYFLGYIDSFKSYSDFVKCNTNNMPERINSIVHAKLEDYFKEII</sequence>
<reference evidence="1 2" key="1">
    <citation type="submission" date="2012-12" db="EMBL/GenBank/DDBJ databases">
        <title>The Genome Sequence of Enterococcus faecium E1590.</title>
        <authorList>
            <consortium name="The Broad Institute Genome Sequencing Platform"/>
            <consortium name="The Broad Institute Genome Sequencing Center for Infectious Disease"/>
            <person name="Earl A.M."/>
            <person name="Gilmore M.S."/>
            <person name="van Schaik W."/>
            <person name="Lebreton F."/>
            <person name="Willems R.J."/>
            <person name="Walker B."/>
            <person name="Young S.K."/>
            <person name="Zeng Q."/>
            <person name="Gargeya S."/>
            <person name="Fitzgerald M."/>
            <person name="Haas B."/>
            <person name="Abouelleil A."/>
            <person name="Alvarado L."/>
            <person name="Arachchi H.M."/>
            <person name="Berlin A.M."/>
            <person name="Chapman S.B."/>
            <person name="Dewar J."/>
            <person name="Goldberg J."/>
            <person name="Griggs A."/>
            <person name="Gujja S."/>
            <person name="Hansen M."/>
            <person name="Howarth C."/>
            <person name="Imamovic A."/>
            <person name="Larimer J."/>
            <person name="McCowan C."/>
            <person name="Murphy C."/>
            <person name="Neiman D."/>
            <person name="Pearson M."/>
            <person name="Priest M."/>
            <person name="Roberts A."/>
            <person name="Saif S."/>
            <person name="Shea T."/>
            <person name="Sisk P."/>
            <person name="Sykes S."/>
            <person name="Wortman J."/>
            <person name="Nusbaum C."/>
            <person name="Birren B."/>
        </authorList>
    </citation>
    <scope>NUCLEOTIDE SEQUENCE [LARGE SCALE GENOMIC DNA]</scope>
    <source>
        <strain evidence="1 2">E1590</strain>
    </source>
</reference>
<dbReference type="EMBL" id="AHXC01000013">
    <property type="protein sequence ID" value="ELB00564.1"/>
    <property type="molecule type" value="Genomic_DNA"/>
</dbReference>
<dbReference type="RefSeq" id="WP_002335344.1">
    <property type="nucleotide sequence ID" value="NZ_KB029695.1"/>
</dbReference>
<accession>A0A828ZPR1</accession>